<reference evidence="1" key="1">
    <citation type="submission" date="2018-05" db="EMBL/GenBank/DDBJ databases">
        <authorList>
            <person name="Lanie J.A."/>
            <person name="Ng W.-L."/>
            <person name="Kazmierczak K.M."/>
            <person name="Andrzejewski T.M."/>
            <person name="Davidsen T.M."/>
            <person name="Wayne K.J."/>
            <person name="Tettelin H."/>
            <person name="Glass J.I."/>
            <person name="Rusch D."/>
            <person name="Podicherti R."/>
            <person name="Tsui H.-C.T."/>
            <person name="Winkler M.E."/>
        </authorList>
    </citation>
    <scope>NUCLEOTIDE SEQUENCE</scope>
</reference>
<name>A0A382TWG7_9ZZZZ</name>
<dbReference type="AlphaFoldDB" id="A0A382TWG7"/>
<proteinExistence type="predicted"/>
<evidence type="ECO:0000313" key="1">
    <source>
        <dbReference type="EMBL" id="SVD26404.1"/>
    </source>
</evidence>
<sequence length="118" mass="13087">MTRSLGSEMLLQFSPTHSAKPAAPFPGAGFIVGNRCGMVMGQREFIKQVPNRLTGVIIGLVFYYNAEFLSEAAPSNWNEFIEQNMQLIGVLLVGLSILKLSVDWYLVTSDDGFEEKKI</sequence>
<accession>A0A382TWG7</accession>
<gene>
    <name evidence="1" type="ORF">METZ01_LOCUS379258</name>
</gene>
<organism evidence="1">
    <name type="scientific">marine metagenome</name>
    <dbReference type="NCBI Taxonomy" id="408172"/>
    <lineage>
        <taxon>unclassified sequences</taxon>
        <taxon>metagenomes</taxon>
        <taxon>ecological metagenomes</taxon>
    </lineage>
</organism>
<protein>
    <submittedName>
        <fullName evidence="1">Uncharacterized protein</fullName>
    </submittedName>
</protein>
<dbReference type="EMBL" id="UINC01139693">
    <property type="protein sequence ID" value="SVD26404.1"/>
    <property type="molecule type" value="Genomic_DNA"/>
</dbReference>